<evidence type="ECO:0000313" key="3">
    <source>
        <dbReference type="Proteomes" id="UP000076532"/>
    </source>
</evidence>
<feature type="domain" description="Glutathione S-transferase UstS-like C-terminal" evidence="1">
    <location>
        <begin position="62"/>
        <end position="198"/>
    </location>
</feature>
<sequence length="202" mass="22899">MRNIGAPPSSVRHDGQPVYTLPVIYDSRIPGRPIILSNVTTITEYLELEHPARPLFPEGTRAVQSLFVHHIQESLARPLLPILVPLSYQRLSPRGQQHFRGPHRAVMPGPLVPGPQLEQHWAAVKQQFDFLASIMDKNGTDGSGDGMVTMGREITYADFVLCSVLLWIEQVAPHDGWARVRQWNGGRWSRLMERCRDYMDIC</sequence>
<dbReference type="InterPro" id="IPR036282">
    <property type="entry name" value="Glutathione-S-Trfase_C_sf"/>
</dbReference>
<evidence type="ECO:0000313" key="2">
    <source>
        <dbReference type="EMBL" id="KZP26836.1"/>
    </source>
</evidence>
<dbReference type="SUPFAM" id="SSF47616">
    <property type="entry name" value="GST C-terminal domain-like"/>
    <property type="match status" value="1"/>
</dbReference>
<reference evidence="2 3" key="1">
    <citation type="journal article" date="2016" name="Mol. Biol. Evol.">
        <title>Comparative Genomics of Early-Diverging Mushroom-Forming Fungi Provides Insights into the Origins of Lignocellulose Decay Capabilities.</title>
        <authorList>
            <person name="Nagy L.G."/>
            <person name="Riley R."/>
            <person name="Tritt A."/>
            <person name="Adam C."/>
            <person name="Daum C."/>
            <person name="Floudas D."/>
            <person name="Sun H."/>
            <person name="Yadav J.S."/>
            <person name="Pangilinan J."/>
            <person name="Larsson K.H."/>
            <person name="Matsuura K."/>
            <person name="Barry K."/>
            <person name="Labutti K."/>
            <person name="Kuo R."/>
            <person name="Ohm R.A."/>
            <person name="Bhattacharya S.S."/>
            <person name="Shirouzu T."/>
            <person name="Yoshinaga Y."/>
            <person name="Martin F.M."/>
            <person name="Grigoriev I.V."/>
            <person name="Hibbett D.S."/>
        </authorList>
    </citation>
    <scope>NUCLEOTIDE SEQUENCE [LARGE SCALE GENOMIC DNA]</scope>
    <source>
        <strain evidence="2 3">CBS 109695</strain>
    </source>
</reference>
<evidence type="ECO:0000259" key="1">
    <source>
        <dbReference type="Pfam" id="PF22041"/>
    </source>
</evidence>
<protein>
    <recommendedName>
        <fullName evidence="1">Glutathione S-transferase UstS-like C-terminal domain-containing protein</fullName>
    </recommendedName>
</protein>
<dbReference type="Gene3D" id="1.20.1050.10">
    <property type="match status" value="1"/>
</dbReference>
<dbReference type="Pfam" id="PF22041">
    <property type="entry name" value="GST_C_7"/>
    <property type="match status" value="1"/>
</dbReference>
<name>A0A166Q789_9AGAM</name>
<dbReference type="AlphaFoldDB" id="A0A166Q789"/>
<dbReference type="InterPro" id="IPR054416">
    <property type="entry name" value="GST_UstS-like_C"/>
</dbReference>
<organism evidence="2 3">
    <name type="scientific">Athelia psychrophila</name>
    <dbReference type="NCBI Taxonomy" id="1759441"/>
    <lineage>
        <taxon>Eukaryota</taxon>
        <taxon>Fungi</taxon>
        <taxon>Dikarya</taxon>
        <taxon>Basidiomycota</taxon>
        <taxon>Agaricomycotina</taxon>
        <taxon>Agaricomycetes</taxon>
        <taxon>Agaricomycetidae</taxon>
        <taxon>Atheliales</taxon>
        <taxon>Atheliaceae</taxon>
        <taxon>Athelia</taxon>
    </lineage>
</organism>
<gene>
    <name evidence="2" type="ORF">FIBSPDRAFT_854528</name>
</gene>
<dbReference type="EMBL" id="KV417512">
    <property type="protein sequence ID" value="KZP26836.1"/>
    <property type="molecule type" value="Genomic_DNA"/>
</dbReference>
<dbReference type="STRING" id="436010.A0A166Q789"/>
<proteinExistence type="predicted"/>
<keyword evidence="3" id="KW-1185">Reference proteome</keyword>
<accession>A0A166Q789</accession>
<dbReference type="Proteomes" id="UP000076532">
    <property type="component" value="Unassembled WGS sequence"/>
</dbReference>
<dbReference type="CDD" id="cd00299">
    <property type="entry name" value="GST_C_family"/>
    <property type="match status" value="1"/>
</dbReference>
<dbReference type="OrthoDB" id="4951845at2759"/>
<dbReference type="Gene3D" id="3.40.30.10">
    <property type="entry name" value="Glutaredoxin"/>
    <property type="match status" value="1"/>
</dbReference>